<reference evidence="3" key="1">
    <citation type="journal article" date="2019" name="Int. J. Syst. Evol. Microbiol.">
        <title>The Global Catalogue of Microorganisms (GCM) 10K type strain sequencing project: providing services to taxonomists for standard genome sequencing and annotation.</title>
        <authorList>
            <consortium name="The Broad Institute Genomics Platform"/>
            <consortium name="The Broad Institute Genome Sequencing Center for Infectious Disease"/>
            <person name="Wu L."/>
            <person name="Ma J."/>
        </authorList>
    </citation>
    <scope>NUCLEOTIDE SEQUENCE [LARGE SCALE GENOMIC DNA]</scope>
    <source>
        <strain evidence="3">JCM 16703</strain>
    </source>
</reference>
<comment type="caution">
    <text evidence="2">The sequence shown here is derived from an EMBL/GenBank/DDBJ whole genome shotgun (WGS) entry which is preliminary data.</text>
</comment>
<dbReference type="EMBL" id="BAAAZH010000002">
    <property type="protein sequence ID" value="GAA4109480.1"/>
    <property type="molecule type" value="Genomic_DNA"/>
</dbReference>
<keyword evidence="3" id="KW-1185">Reference proteome</keyword>
<evidence type="ECO:0000259" key="1">
    <source>
        <dbReference type="PROSITE" id="PS51186"/>
    </source>
</evidence>
<name>A0ABP7XB68_9ACTN</name>
<dbReference type="InterPro" id="IPR000182">
    <property type="entry name" value="GNAT_dom"/>
</dbReference>
<dbReference type="Gene3D" id="3.40.630.30">
    <property type="match status" value="1"/>
</dbReference>
<evidence type="ECO:0000313" key="3">
    <source>
        <dbReference type="Proteomes" id="UP001501495"/>
    </source>
</evidence>
<dbReference type="Pfam" id="PF13527">
    <property type="entry name" value="Acetyltransf_9"/>
    <property type="match status" value="1"/>
</dbReference>
<dbReference type="RefSeq" id="WP_344731509.1">
    <property type="nucleotide sequence ID" value="NZ_BAAAZH010000002.1"/>
</dbReference>
<evidence type="ECO:0000313" key="2">
    <source>
        <dbReference type="EMBL" id="GAA4109480.1"/>
    </source>
</evidence>
<gene>
    <name evidence="2" type="ORF">GCM10022215_03800</name>
</gene>
<dbReference type="Proteomes" id="UP001501495">
    <property type="component" value="Unassembled WGS sequence"/>
</dbReference>
<accession>A0ABP7XB68</accession>
<organism evidence="2 3">
    <name type="scientific">Nocardioides fonticola</name>
    <dbReference type="NCBI Taxonomy" id="450363"/>
    <lineage>
        <taxon>Bacteria</taxon>
        <taxon>Bacillati</taxon>
        <taxon>Actinomycetota</taxon>
        <taxon>Actinomycetes</taxon>
        <taxon>Propionibacteriales</taxon>
        <taxon>Nocardioidaceae</taxon>
        <taxon>Nocardioides</taxon>
    </lineage>
</organism>
<dbReference type="PROSITE" id="PS51186">
    <property type="entry name" value="GNAT"/>
    <property type="match status" value="1"/>
</dbReference>
<protein>
    <recommendedName>
        <fullName evidence="1">N-acetyltransferase domain-containing protein</fullName>
    </recommendedName>
</protein>
<dbReference type="InterPro" id="IPR016181">
    <property type="entry name" value="Acyl_CoA_acyltransferase"/>
</dbReference>
<proteinExistence type="predicted"/>
<feature type="domain" description="N-acetyltransferase" evidence="1">
    <location>
        <begin position="9"/>
        <end position="149"/>
    </location>
</feature>
<dbReference type="SUPFAM" id="SSF55729">
    <property type="entry name" value="Acyl-CoA N-acyltransferases (Nat)"/>
    <property type="match status" value="1"/>
</dbReference>
<sequence length="182" mass="20032">MSDLRWAVVASRELGDADRSALRELWDDAFGERFSDDDADHAFGGVHVIARDDEGRPVAHASAVPRRLRVGETWFEAAYVEAVAVARARRRQGLGTIAMELLADQIAAGWPFAMLSTGSHGFYERLGWRRWAGRSLTRRADGAEEFDDEHGGLMVLVPDGVPVPGLDLTLDVVCEDRAGDAW</sequence>